<keyword evidence="2" id="KW-1185">Reference proteome</keyword>
<evidence type="ECO:0000313" key="1">
    <source>
        <dbReference type="EMBL" id="MFC6178077.1"/>
    </source>
</evidence>
<gene>
    <name evidence="1" type="ORF">ACFQGR_01450</name>
</gene>
<dbReference type="RefSeq" id="WP_137600738.1">
    <property type="nucleotide sequence ID" value="NZ_BJDT01000005.1"/>
</dbReference>
<sequence>MAEKEAKSKKVSFYQLQQGKRESSQFSLRSKLDNIYRNFQNKTYNNVNELEIKDVTYYISAIKKIPLEGFINLGGDSEEWYSYAINIANVDSTQEVKYGNLSKVIDEREEIIDLSEEDIDMSQVGPLFDTQLLIDPFYSIVCISRTIGGTNMWALKKFLSRIFGEDGEDVHGIKFAFIPDEKSIDNLENLTLIQSLSFEVAKTGDAESEIDDSRSELGDIKLANKLNGDEYEFRIKSTKLNKAGVMAKIKSLGEDKAFDKVKSINVEGIDNGVEVMYDLLANKLSYSGFIEYDKFKGLTILDNFNYLGKAYAIKGDFITKNLPICEGDSYERQNQ</sequence>
<comment type="caution">
    <text evidence="1">The sequence shown here is derived from an EMBL/GenBank/DDBJ whole genome shotgun (WGS) entry which is preliminary data.</text>
</comment>
<proteinExistence type="predicted"/>
<evidence type="ECO:0000313" key="2">
    <source>
        <dbReference type="Proteomes" id="UP001596158"/>
    </source>
</evidence>
<dbReference type="EMBL" id="JBHSSG010000007">
    <property type="protein sequence ID" value="MFC6178077.1"/>
    <property type="molecule type" value="Genomic_DNA"/>
</dbReference>
<name>A0ABW1RRQ1_9LACO</name>
<organism evidence="1 2">
    <name type="scientific">Weissella sagaensis</name>
    <dbReference type="NCBI Taxonomy" id="2559928"/>
    <lineage>
        <taxon>Bacteria</taxon>
        <taxon>Bacillati</taxon>
        <taxon>Bacillota</taxon>
        <taxon>Bacilli</taxon>
        <taxon>Lactobacillales</taxon>
        <taxon>Lactobacillaceae</taxon>
        <taxon>Weissella</taxon>
    </lineage>
</organism>
<protein>
    <submittedName>
        <fullName evidence="1">Uncharacterized protein</fullName>
    </submittedName>
</protein>
<reference evidence="2" key="1">
    <citation type="journal article" date="2019" name="Int. J. Syst. Evol. Microbiol.">
        <title>The Global Catalogue of Microorganisms (GCM) 10K type strain sequencing project: providing services to taxonomists for standard genome sequencing and annotation.</title>
        <authorList>
            <consortium name="The Broad Institute Genomics Platform"/>
            <consortium name="The Broad Institute Genome Sequencing Center for Infectious Disease"/>
            <person name="Wu L."/>
            <person name="Ma J."/>
        </authorList>
    </citation>
    <scope>NUCLEOTIDE SEQUENCE [LARGE SCALE GENOMIC DNA]</scope>
    <source>
        <strain evidence="2">CCM 8924</strain>
    </source>
</reference>
<dbReference type="Proteomes" id="UP001596158">
    <property type="component" value="Unassembled WGS sequence"/>
</dbReference>
<accession>A0ABW1RRQ1</accession>